<dbReference type="SMART" id="SM00252">
    <property type="entry name" value="SH2"/>
    <property type="match status" value="1"/>
</dbReference>
<organism evidence="4 5">
    <name type="scientific">Paramormyrops kingsleyae</name>
    <dbReference type="NCBI Taxonomy" id="1676925"/>
    <lineage>
        <taxon>Eukaryota</taxon>
        <taxon>Metazoa</taxon>
        <taxon>Chordata</taxon>
        <taxon>Craniata</taxon>
        <taxon>Vertebrata</taxon>
        <taxon>Euteleostomi</taxon>
        <taxon>Actinopterygii</taxon>
        <taxon>Neopterygii</taxon>
        <taxon>Teleostei</taxon>
        <taxon>Osteoglossocephala</taxon>
        <taxon>Osteoglossomorpha</taxon>
        <taxon>Osteoglossiformes</taxon>
        <taxon>Mormyridae</taxon>
        <taxon>Paramormyrops</taxon>
    </lineage>
</organism>
<dbReference type="InterPro" id="IPR036860">
    <property type="entry name" value="SH2_dom_sf"/>
</dbReference>
<dbReference type="Gene3D" id="3.30.505.10">
    <property type="entry name" value="SH2 domain"/>
    <property type="match status" value="1"/>
</dbReference>
<evidence type="ECO:0000256" key="1">
    <source>
        <dbReference type="PROSITE-ProRule" id="PRU00191"/>
    </source>
</evidence>
<dbReference type="PANTHER" id="PTHR46037">
    <property type="entry name" value="PROTEIN ENHANCER OF SEVENLESS 2B"/>
    <property type="match status" value="1"/>
</dbReference>
<dbReference type="PRINTS" id="PR00401">
    <property type="entry name" value="SH2DOMAIN"/>
</dbReference>
<dbReference type="SUPFAM" id="SSF55550">
    <property type="entry name" value="SH2 domain"/>
    <property type="match status" value="1"/>
</dbReference>
<feature type="domain" description="SH2" evidence="3">
    <location>
        <begin position="70"/>
        <end position="167"/>
    </location>
</feature>
<dbReference type="Gene3D" id="2.30.30.40">
    <property type="entry name" value="SH3 Domains"/>
    <property type="match status" value="1"/>
</dbReference>
<reference evidence="4" key="2">
    <citation type="submission" date="2025-09" db="UniProtKB">
        <authorList>
            <consortium name="Ensembl"/>
        </authorList>
    </citation>
    <scope>IDENTIFICATION</scope>
</reference>
<dbReference type="STRING" id="1676925.ENSPKIP00000035686"/>
<accession>A0A3B3T021</accession>
<evidence type="ECO:0000259" key="3">
    <source>
        <dbReference type="PROSITE" id="PS50001"/>
    </source>
</evidence>
<keyword evidence="1" id="KW-0727">SH2 domain</keyword>
<dbReference type="GeneTree" id="ENSGT00940000160331"/>
<sequence length="231" mass="26053">MGSCLAKRKRKSNSGPDTANSTIYLEALWILVSDWPVCHSEGDWWKVSSTATGRQCYIPSSYTAKVFHGWLFDGITREKTEQLLLQPHNQPGSFMVRTSPTHIGNYSLSVRRDANSSGRSVKHYRIHRLPNGWFYISPGTTFPSLSQLVEHYSEASEALCCPLREPCFIRGYNNVPVIRGTPPPPVRKPPLNWNEGDPGENPMSEGLRDAINSYLLLTEEARCETCHGWET</sequence>
<keyword evidence="5" id="KW-1185">Reference proteome</keyword>
<evidence type="ECO:0000256" key="2">
    <source>
        <dbReference type="SAM" id="MobiDB-lite"/>
    </source>
</evidence>
<name>A0A3B3T021_9TELE</name>
<dbReference type="AlphaFoldDB" id="A0A3B3T021"/>
<dbReference type="InterPro" id="IPR000980">
    <property type="entry name" value="SH2"/>
</dbReference>
<protein>
    <submittedName>
        <fullName evidence="4">Src like adaptor 2</fullName>
    </submittedName>
</protein>
<dbReference type="Ensembl" id="ENSPKIT00000016621.1">
    <property type="protein sequence ID" value="ENSPKIP00000035686.1"/>
    <property type="gene ID" value="ENSPKIG00000014534.1"/>
</dbReference>
<evidence type="ECO:0000313" key="4">
    <source>
        <dbReference type="Ensembl" id="ENSPKIP00000035686.1"/>
    </source>
</evidence>
<feature type="region of interest" description="Disordered" evidence="2">
    <location>
        <begin position="180"/>
        <end position="202"/>
    </location>
</feature>
<dbReference type="Pfam" id="PF00017">
    <property type="entry name" value="SH2"/>
    <property type="match status" value="1"/>
</dbReference>
<evidence type="ECO:0000313" key="5">
    <source>
        <dbReference type="Proteomes" id="UP000261540"/>
    </source>
</evidence>
<dbReference type="Proteomes" id="UP000261540">
    <property type="component" value="Unplaced"/>
</dbReference>
<reference evidence="4" key="1">
    <citation type="submission" date="2025-08" db="UniProtKB">
        <authorList>
            <consortium name="Ensembl"/>
        </authorList>
    </citation>
    <scope>IDENTIFICATION</scope>
</reference>
<dbReference type="InterPro" id="IPR043539">
    <property type="entry name" value="Grb2-like"/>
</dbReference>
<proteinExistence type="predicted"/>
<dbReference type="PROSITE" id="PS50001">
    <property type="entry name" value="SH2"/>
    <property type="match status" value="1"/>
</dbReference>